<comment type="caution">
    <text evidence="7">The sequence shown here is derived from an EMBL/GenBank/DDBJ whole genome shotgun (WGS) entry which is preliminary data.</text>
</comment>
<feature type="transmembrane region" description="Helical" evidence="5">
    <location>
        <begin position="309"/>
        <end position="332"/>
    </location>
</feature>
<evidence type="ECO:0000313" key="7">
    <source>
        <dbReference type="EMBL" id="OJX59237.1"/>
    </source>
</evidence>
<keyword evidence="4 5" id="KW-0472">Membrane</keyword>
<protein>
    <recommendedName>
        <fullName evidence="6">Major facilitator superfamily (MFS) profile domain-containing protein</fullName>
    </recommendedName>
</protein>
<dbReference type="STRING" id="1895771.BGO89_02115"/>
<dbReference type="PROSITE" id="PS50850">
    <property type="entry name" value="MFS"/>
    <property type="match status" value="1"/>
</dbReference>
<dbReference type="AlphaFoldDB" id="A0A1M3L1Z1"/>
<evidence type="ECO:0000259" key="6">
    <source>
        <dbReference type="PROSITE" id="PS50850"/>
    </source>
</evidence>
<dbReference type="Proteomes" id="UP000184233">
    <property type="component" value="Unassembled WGS sequence"/>
</dbReference>
<evidence type="ECO:0000256" key="2">
    <source>
        <dbReference type="ARBA" id="ARBA00022692"/>
    </source>
</evidence>
<feature type="transmembrane region" description="Helical" evidence="5">
    <location>
        <begin position="140"/>
        <end position="160"/>
    </location>
</feature>
<dbReference type="Pfam" id="PF07690">
    <property type="entry name" value="MFS_1"/>
    <property type="match status" value="1"/>
</dbReference>
<organism evidence="7 8">
    <name type="scientific">Candidatus Kapaibacterium thiocyanatum</name>
    <dbReference type="NCBI Taxonomy" id="1895771"/>
    <lineage>
        <taxon>Bacteria</taxon>
        <taxon>Pseudomonadati</taxon>
        <taxon>Candidatus Kapaibacteriota</taxon>
        <taxon>Candidatus Kapaibacteriia</taxon>
        <taxon>Candidatus Kapaibacteriales</taxon>
        <taxon>Candidatus Kapaibacteriaceae</taxon>
        <taxon>Candidatus Kapaibacterium</taxon>
    </lineage>
</organism>
<dbReference type="PANTHER" id="PTHR23508:SF10">
    <property type="entry name" value="CARBOXYLIC ACID TRANSPORTER PROTEIN HOMOLOG"/>
    <property type="match status" value="1"/>
</dbReference>
<evidence type="ECO:0000256" key="1">
    <source>
        <dbReference type="ARBA" id="ARBA00004141"/>
    </source>
</evidence>
<comment type="subcellular location">
    <subcellularLocation>
        <location evidence="1">Membrane</location>
        <topology evidence="1">Multi-pass membrane protein</topology>
    </subcellularLocation>
</comment>
<evidence type="ECO:0000313" key="8">
    <source>
        <dbReference type="Proteomes" id="UP000184233"/>
    </source>
</evidence>
<dbReference type="EMBL" id="MKVH01000013">
    <property type="protein sequence ID" value="OJX59237.1"/>
    <property type="molecule type" value="Genomic_DNA"/>
</dbReference>
<sequence>MKGKGTTVVTAYVLCWLAGWAAGLAATLAPSYLQAIAQTFFDTSSTEASGNVGAWLQTAFLGGQIIGGVLLGFTADRINRFVTMAIAVLFCIGALFLMTLMPTLELAALMRMFSGMGAGGCLVLGATIGREIIPAKRQPLLMGVMANSYAVGIVCMGAMRSMIPDWQTAATLSSVCLVIVPLLILMRHRQKTIADGHGHTDMDDHASTEFPWSPALQGMVLFGCMLIGLWTVFTWLPAWAQQVHGAKEGLSGIAGTTTMSLGMGGIIGSLFTGVVAKRFHPLAIMISCNAVCVVMVIVSTMTGTPSATMFPLISLFFALAFGVSQGVLTYYIPTLFPRRWRGTGVGMSFNAGRLLTMIALFVGGTFLISVGGFRNALQFGLLPFGAGLVSAFFILHRQGATSVELGRQGAS</sequence>
<dbReference type="PANTHER" id="PTHR23508">
    <property type="entry name" value="CARBOXYLIC ACID TRANSPORTER PROTEIN HOMOLOG"/>
    <property type="match status" value="1"/>
</dbReference>
<feature type="transmembrane region" description="Helical" evidence="5">
    <location>
        <begin position="219"/>
        <end position="240"/>
    </location>
</feature>
<gene>
    <name evidence="7" type="ORF">BGO89_02115</name>
</gene>
<feature type="transmembrane region" description="Helical" evidence="5">
    <location>
        <begin position="106"/>
        <end position="128"/>
    </location>
</feature>
<feature type="transmembrane region" description="Helical" evidence="5">
    <location>
        <begin position="54"/>
        <end position="74"/>
    </location>
</feature>
<dbReference type="SUPFAM" id="SSF103473">
    <property type="entry name" value="MFS general substrate transporter"/>
    <property type="match status" value="1"/>
</dbReference>
<dbReference type="InterPro" id="IPR020846">
    <property type="entry name" value="MFS_dom"/>
</dbReference>
<accession>A0A1M3L1Z1</accession>
<dbReference type="InterPro" id="IPR036259">
    <property type="entry name" value="MFS_trans_sf"/>
</dbReference>
<evidence type="ECO:0000256" key="5">
    <source>
        <dbReference type="SAM" id="Phobius"/>
    </source>
</evidence>
<feature type="transmembrane region" description="Helical" evidence="5">
    <location>
        <begin position="166"/>
        <end position="185"/>
    </location>
</feature>
<feature type="transmembrane region" description="Helical" evidence="5">
    <location>
        <begin position="252"/>
        <end position="275"/>
    </location>
</feature>
<feature type="domain" description="Major facilitator superfamily (MFS) profile" evidence="6">
    <location>
        <begin position="11"/>
        <end position="398"/>
    </location>
</feature>
<reference evidence="7 8" key="1">
    <citation type="submission" date="2016-09" db="EMBL/GenBank/DDBJ databases">
        <title>Genome-resolved meta-omics ties microbial dynamics to process performance in biotechnology for thiocyanate degradation.</title>
        <authorList>
            <person name="Kantor R.S."/>
            <person name="Huddy R.J."/>
            <person name="Iyer R."/>
            <person name="Thomas B.C."/>
            <person name="Brown C.T."/>
            <person name="Anantharaman K."/>
            <person name="Tringe S."/>
            <person name="Hettich R.L."/>
            <person name="Harrison S.T."/>
            <person name="Banfield J.F."/>
        </authorList>
    </citation>
    <scope>NUCLEOTIDE SEQUENCE [LARGE SCALE GENOMIC DNA]</scope>
    <source>
        <strain evidence="7">59-99</strain>
    </source>
</reference>
<feature type="transmembrane region" description="Helical" evidence="5">
    <location>
        <begin position="352"/>
        <end position="370"/>
    </location>
</feature>
<dbReference type="InterPro" id="IPR011701">
    <property type="entry name" value="MFS"/>
</dbReference>
<proteinExistence type="predicted"/>
<name>A0A1M3L1Z1_9BACT</name>
<feature type="transmembrane region" description="Helical" evidence="5">
    <location>
        <begin position="81"/>
        <end position="100"/>
    </location>
</feature>
<dbReference type="GO" id="GO:0005886">
    <property type="term" value="C:plasma membrane"/>
    <property type="evidence" value="ECO:0007669"/>
    <property type="project" value="TreeGrafter"/>
</dbReference>
<dbReference type="GO" id="GO:0046943">
    <property type="term" value="F:carboxylic acid transmembrane transporter activity"/>
    <property type="evidence" value="ECO:0007669"/>
    <property type="project" value="TreeGrafter"/>
</dbReference>
<evidence type="ECO:0000256" key="4">
    <source>
        <dbReference type="ARBA" id="ARBA00023136"/>
    </source>
</evidence>
<feature type="transmembrane region" description="Helical" evidence="5">
    <location>
        <begin position="282"/>
        <end position="303"/>
    </location>
</feature>
<keyword evidence="2 5" id="KW-0812">Transmembrane</keyword>
<keyword evidence="3 5" id="KW-1133">Transmembrane helix</keyword>
<feature type="transmembrane region" description="Helical" evidence="5">
    <location>
        <begin position="376"/>
        <end position="395"/>
    </location>
</feature>
<evidence type="ECO:0000256" key="3">
    <source>
        <dbReference type="ARBA" id="ARBA00022989"/>
    </source>
</evidence>
<dbReference type="Gene3D" id="1.20.1250.20">
    <property type="entry name" value="MFS general substrate transporter like domains"/>
    <property type="match status" value="1"/>
</dbReference>